<gene>
    <name evidence="11" type="ORF">F5Z01DRAFT_629717</name>
</gene>
<keyword evidence="9" id="KW-1133">Transmembrane helix</keyword>
<evidence type="ECO:0000256" key="6">
    <source>
        <dbReference type="ARBA" id="ARBA00023242"/>
    </source>
</evidence>
<dbReference type="PANTHER" id="PTHR31845:SF17">
    <property type="entry name" value="ZN(II)2CYS6 TRANSCRIPTION FACTOR (EUROFUNG)"/>
    <property type="match status" value="1"/>
</dbReference>
<evidence type="ECO:0000256" key="3">
    <source>
        <dbReference type="ARBA" id="ARBA00023015"/>
    </source>
</evidence>
<dbReference type="SUPFAM" id="SSF57701">
    <property type="entry name" value="Zn2/Cys6 DNA-binding domain"/>
    <property type="match status" value="1"/>
</dbReference>
<dbReference type="GO" id="GO:0000981">
    <property type="term" value="F:DNA-binding transcription factor activity, RNA polymerase II-specific"/>
    <property type="evidence" value="ECO:0007669"/>
    <property type="project" value="InterPro"/>
</dbReference>
<dbReference type="SMART" id="SM00906">
    <property type="entry name" value="Fungal_trans"/>
    <property type="match status" value="1"/>
</dbReference>
<dbReference type="InterPro" id="IPR001138">
    <property type="entry name" value="Zn2Cys6_DnaBD"/>
</dbReference>
<evidence type="ECO:0000256" key="7">
    <source>
        <dbReference type="SAM" id="Coils"/>
    </source>
</evidence>
<dbReference type="RefSeq" id="XP_046114250.1">
    <property type="nucleotide sequence ID" value="XM_046261678.1"/>
</dbReference>
<dbReference type="Proteomes" id="UP000887229">
    <property type="component" value="Unassembled WGS sequence"/>
</dbReference>
<keyword evidence="2" id="KW-0479">Metal-binding</keyword>
<dbReference type="InterPro" id="IPR051089">
    <property type="entry name" value="prtT"/>
</dbReference>
<keyword evidence="6" id="KW-0539">Nucleus</keyword>
<sequence length="634" mass="71012">MKRARFEDPAGAAHKSKISRKVTACQQCQTRKVKCDLEPGRPRCARCERQGLECVVNRSLQTLLDAENEWKLGVEQQISSLQNTVTELQRTLANMQAHQHGPHSTHVITPVLPQHIISPSTAPSPRRVPAVTAMTRENSPETAVVETGVGGPIGESTDRGITDAPMASLFEVTKLRNIRSDPGSHKAIAGQPREPDFIDEGRVPLEQAESLFNAFKGTLNAYLWGGIALTHDSLSSARESSPLLAAAILAVTALHAQDNGSSFDLCYPIFLELVSQSMFKRYHILDDVRGLCIGAFWLSDVSWKLSGLAVRIATELNLHHFSACALDKEKPQHIDKARLWYLLYVCDHHFSIAYGRPPVIPEDVTIVRHESFLDLPGAQQADYRLHSQVAVFRILSRVYHTFGLDRSRLVANDEFESIRRYDADLLLWKKTWETRLMPDPNISYYPVKGVTLHYNFAKLLLFAVCLRGLSPSQQYLISQERRIFIDRAIESASAVLRLILDDSDMRRAIIGVPLYLLTTIAYAAIFLMKVQSEWRAAGFKIAYNEVVSLLEAAVAVLNDCHACARHVAHYLGKGLGAMLVKFKEREAAYQAQQQPQQPWLDSAHLGWNEWMQDAADVAEFYPSWLDVLGSQMPG</sequence>
<keyword evidence="5" id="KW-0804">Transcription</keyword>
<dbReference type="GO" id="GO:0008270">
    <property type="term" value="F:zinc ion binding"/>
    <property type="evidence" value="ECO:0007669"/>
    <property type="project" value="InterPro"/>
</dbReference>
<dbReference type="GeneID" id="70292581"/>
<dbReference type="GO" id="GO:0006351">
    <property type="term" value="P:DNA-templated transcription"/>
    <property type="evidence" value="ECO:0007669"/>
    <property type="project" value="InterPro"/>
</dbReference>
<name>A0A9P7ZEN2_9HYPO</name>
<dbReference type="EMBL" id="MU251279">
    <property type="protein sequence ID" value="KAG9250326.1"/>
    <property type="molecule type" value="Genomic_DNA"/>
</dbReference>
<organism evidence="11 12">
    <name type="scientific">Emericellopsis atlantica</name>
    <dbReference type="NCBI Taxonomy" id="2614577"/>
    <lineage>
        <taxon>Eukaryota</taxon>
        <taxon>Fungi</taxon>
        <taxon>Dikarya</taxon>
        <taxon>Ascomycota</taxon>
        <taxon>Pezizomycotina</taxon>
        <taxon>Sordariomycetes</taxon>
        <taxon>Hypocreomycetidae</taxon>
        <taxon>Hypocreales</taxon>
        <taxon>Bionectriaceae</taxon>
        <taxon>Emericellopsis</taxon>
    </lineage>
</organism>
<dbReference type="CDD" id="cd12148">
    <property type="entry name" value="fungal_TF_MHR"/>
    <property type="match status" value="1"/>
</dbReference>
<dbReference type="PANTHER" id="PTHR31845">
    <property type="entry name" value="FINGER DOMAIN PROTEIN, PUTATIVE-RELATED"/>
    <property type="match status" value="1"/>
</dbReference>
<accession>A0A9P7ZEN2</accession>
<evidence type="ECO:0000256" key="1">
    <source>
        <dbReference type="ARBA" id="ARBA00004123"/>
    </source>
</evidence>
<proteinExistence type="predicted"/>
<evidence type="ECO:0000256" key="9">
    <source>
        <dbReference type="SAM" id="Phobius"/>
    </source>
</evidence>
<keyword evidence="9" id="KW-0472">Membrane</keyword>
<evidence type="ECO:0000256" key="2">
    <source>
        <dbReference type="ARBA" id="ARBA00022723"/>
    </source>
</evidence>
<feature type="coiled-coil region" evidence="7">
    <location>
        <begin position="71"/>
        <end position="98"/>
    </location>
</feature>
<protein>
    <recommendedName>
        <fullName evidence="10">Zn(2)-C6 fungal-type domain-containing protein</fullName>
    </recommendedName>
</protein>
<dbReference type="InterPro" id="IPR007219">
    <property type="entry name" value="XnlR_reg_dom"/>
</dbReference>
<dbReference type="InterPro" id="IPR036864">
    <property type="entry name" value="Zn2-C6_fun-type_DNA-bd_sf"/>
</dbReference>
<reference evidence="11" key="1">
    <citation type="journal article" date="2021" name="IMA Fungus">
        <title>Genomic characterization of three marine fungi, including Emericellopsis atlantica sp. nov. with signatures of a generalist lifestyle and marine biomass degradation.</title>
        <authorList>
            <person name="Hagestad O.C."/>
            <person name="Hou L."/>
            <person name="Andersen J.H."/>
            <person name="Hansen E.H."/>
            <person name="Altermark B."/>
            <person name="Li C."/>
            <person name="Kuhnert E."/>
            <person name="Cox R.J."/>
            <person name="Crous P.W."/>
            <person name="Spatafora J.W."/>
            <person name="Lail K."/>
            <person name="Amirebrahimi M."/>
            <person name="Lipzen A."/>
            <person name="Pangilinan J."/>
            <person name="Andreopoulos W."/>
            <person name="Hayes R.D."/>
            <person name="Ng V."/>
            <person name="Grigoriev I.V."/>
            <person name="Jackson S.A."/>
            <person name="Sutton T.D.S."/>
            <person name="Dobson A.D.W."/>
            <person name="Rama T."/>
        </authorList>
    </citation>
    <scope>NUCLEOTIDE SEQUENCE</scope>
    <source>
        <strain evidence="11">TS7</strain>
    </source>
</reference>
<dbReference type="SMART" id="SM00066">
    <property type="entry name" value="GAL4"/>
    <property type="match status" value="1"/>
</dbReference>
<comment type="subcellular location">
    <subcellularLocation>
        <location evidence="1">Nucleus</location>
    </subcellularLocation>
</comment>
<comment type="caution">
    <text evidence="11">The sequence shown here is derived from an EMBL/GenBank/DDBJ whole genome shotgun (WGS) entry which is preliminary data.</text>
</comment>
<keyword evidence="3" id="KW-0805">Transcription regulation</keyword>
<feature type="region of interest" description="Disordered" evidence="8">
    <location>
        <begin position="136"/>
        <end position="161"/>
    </location>
</feature>
<evidence type="ECO:0000256" key="5">
    <source>
        <dbReference type="ARBA" id="ARBA00023163"/>
    </source>
</evidence>
<feature type="domain" description="Zn(2)-C6 fungal-type" evidence="10">
    <location>
        <begin position="24"/>
        <end position="56"/>
    </location>
</feature>
<dbReference type="GO" id="GO:0005634">
    <property type="term" value="C:nucleus"/>
    <property type="evidence" value="ECO:0007669"/>
    <property type="project" value="UniProtKB-SubCell"/>
</dbReference>
<dbReference type="PROSITE" id="PS50048">
    <property type="entry name" value="ZN2_CY6_FUNGAL_2"/>
    <property type="match status" value="1"/>
</dbReference>
<keyword evidence="12" id="KW-1185">Reference proteome</keyword>
<dbReference type="Pfam" id="PF00172">
    <property type="entry name" value="Zn_clus"/>
    <property type="match status" value="1"/>
</dbReference>
<dbReference type="AlphaFoldDB" id="A0A9P7ZEN2"/>
<dbReference type="GO" id="GO:0000976">
    <property type="term" value="F:transcription cis-regulatory region binding"/>
    <property type="evidence" value="ECO:0007669"/>
    <property type="project" value="TreeGrafter"/>
</dbReference>
<evidence type="ECO:0000313" key="12">
    <source>
        <dbReference type="Proteomes" id="UP000887229"/>
    </source>
</evidence>
<feature type="transmembrane region" description="Helical" evidence="9">
    <location>
        <begin position="508"/>
        <end position="528"/>
    </location>
</feature>
<keyword evidence="9" id="KW-0812">Transmembrane</keyword>
<evidence type="ECO:0000256" key="8">
    <source>
        <dbReference type="SAM" id="MobiDB-lite"/>
    </source>
</evidence>
<evidence type="ECO:0000256" key="4">
    <source>
        <dbReference type="ARBA" id="ARBA00023125"/>
    </source>
</evidence>
<evidence type="ECO:0000313" key="11">
    <source>
        <dbReference type="EMBL" id="KAG9250326.1"/>
    </source>
</evidence>
<dbReference type="Gene3D" id="4.10.240.10">
    <property type="entry name" value="Zn(2)-C6 fungal-type DNA-binding domain"/>
    <property type="match status" value="1"/>
</dbReference>
<dbReference type="CDD" id="cd00067">
    <property type="entry name" value="GAL4"/>
    <property type="match status" value="1"/>
</dbReference>
<dbReference type="OrthoDB" id="4060227at2759"/>
<evidence type="ECO:0000259" key="10">
    <source>
        <dbReference type="PROSITE" id="PS50048"/>
    </source>
</evidence>
<keyword evidence="7" id="KW-0175">Coiled coil</keyword>
<keyword evidence="4" id="KW-0238">DNA-binding</keyword>